<dbReference type="InterPro" id="IPR025452">
    <property type="entry name" value="DUF4218"/>
</dbReference>
<evidence type="ECO:0000256" key="2">
    <source>
        <dbReference type="SAM" id="SignalP"/>
    </source>
</evidence>
<dbReference type="PANTHER" id="PTHR48258">
    <property type="entry name" value="DUF4218 DOMAIN-CONTAINING PROTEIN-RELATED"/>
    <property type="match status" value="1"/>
</dbReference>
<reference evidence="4" key="3">
    <citation type="submission" date="2022-06" db="UniProtKB">
        <authorList>
            <consortium name="EnsemblPlants"/>
        </authorList>
    </citation>
    <scope>IDENTIFICATION</scope>
</reference>
<dbReference type="Gramene" id="TuG1812G0300003889.01.T01">
    <property type="protein sequence ID" value="TuG1812G0300003889.01.T01"/>
    <property type="gene ID" value="TuG1812G0300003889.01"/>
</dbReference>
<feature type="compositionally biased region" description="Basic and acidic residues" evidence="1">
    <location>
        <begin position="88"/>
        <end position="97"/>
    </location>
</feature>
<feature type="domain" description="DUF4218" evidence="3">
    <location>
        <begin position="1"/>
        <end position="89"/>
    </location>
</feature>
<dbReference type="EnsemblPlants" id="TuG1812G0300003889.01.T01">
    <property type="protein sequence ID" value="TuG1812G0300003889.01.T01"/>
    <property type="gene ID" value="TuG1812G0300003889.01"/>
</dbReference>
<reference evidence="4" key="2">
    <citation type="submission" date="2018-03" db="EMBL/GenBank/DDBJ databases">
        <title>The Triticum urartu genome reveals the dynamic nature of wheat genome evolution.</title>
        <authorList>
            <person name="Ling H."/>
            <person name="Ma B."/>
            <person name="Shi X."/>
            <person name="Liu H."/>
            <person name="Dong L."/>
            <person name="Sun H."/>
            <person name="Cao Y."/>
            <person name="Gao Q."/>
            <person name="Zheng S."/>
            <person name="Li Y."/>
            <person name="Yu Y."/>
            <person name="Du H."/>
            <person name="Qi M."/>
            <person name="Li Y."/>
            <person name="Yu H."/>
            <person name="Cui Y."/>
            <person name="Wang N."/>
            <person name="Chen C."/>
            <person name="Wu H."/>
            <person name="Zhao Y."/>
            <person name="Zhang J."/>
            <person name="Li Y."/>
            <person name="Zhou W."/>
            <person name="Zhang B."/>
            <person name="Hu W."/>
            <person name="Eijk M."/>
            <person name="Tang J."/>
            <person name="Witsenboer H."/>
            <person name="Zhao S."/>
            <person name="Li Z."/>
            <person name="Zhang A."/>
            <person name="Wang D."/>
            <person name="Liang C."/>
        </authorList>
    </citation>
    <scope>NUCLEOTIDE SEQUENCE [LARGE SCALE GENOMIC DNA]</scope>
    <source>
        <strain evidence="4">cv. G1812</strain>
    </source>
</reference>
<keyword evidence="2" id="KW-0732">Signal</keyword>
<proteinExistence type="predicted"/>
<evidence type="ECO:0000259" key="3">
    <source>
        <dbReference type="Pfam" id="PF13960"/>
    </source>
</evidence>
<name>A0A8R7TYA5_TRIUA</name>
<sequence>MEMIFPPGFFTVMVHLVVRLASECQIAGPVAYQWMYFIERYLGELKSFVRNKARPEGSIAESFLADVCMKYCSRYPQGFSTKHNQPSRNDDNPKDSKSSIFSQQSMLFPPAGKPLGRPMVHTLTD</sequence>
<feature type="region of interest" description="Disordered" evidence="1">
    <location>
        <begin position="106"/>
        <end position="125"/>
    </location>
</feature>
<keyword evidence="5" id="KW-1185">Reference proteome</keyword>
<dbReference type="Proteomes" id="UP000015106">
    <property type="component" value="Chromosome 3"/>
</dbReference>
<dbReference type="PANTHER" id="PTHR48258:SF15">
    <property type="entry name" value="OS02G0543900 PROTEIN"/>
    <property type="match status" value="1"/>
</dbReference>
<feature type="region of interest" description="Disordered" evidence="1">
    <location>
        <begin position="77"/>
        <end position="99"/>
    </location>
</feature>
<protein>
    <recommendedName>
        <fullName evidence="3">DUF4218 domain-containing protein</fullName>
    </recommendedName>
</protein>
<dbReference type="Pfam" id="PF13960">
    <property type="entry name" value="DUF4218"/>
    <property type="match status" value="1"/>
</dbReference>
<dbReference type="AlphaFoldDB" id="A0A8R7TYA5"/>
<evidence type="ECO:0000313" key="5">
    <source>
        <dbReference type="Proteomes" id="UP000015106"/>
    </source>
</evidence>
<evidence type="ECO:0000313" key="4">
    <source>
        <dbReference type="EnsemblPlants" id="TuG1812G0300003889.01.T01"/>
    </source>
</evidence>
<accession>A0A8R7TYA5</accession>
<organism evidence="4 5">
    <name type="scientific">Triticum urartu</name>
    <name type="common">Red wild einkorn</name>
    <name type="synonym">Crithodium urartu</name>
    <dbReference type="NCBI Taxonomy" id="4572"/>
    <lineage>
        <taxon>Eukaryota</taxon>
        <taxon>Viridiplantae</taxon>
        <taxon>Streptophyta</taxon>
        <taxon>Embryophyta</taxon>
        <taxon>Tracheophyta</taxon>
        <taxon>Spermatophyta</taxon>
        <taxon>Magnoliopsida</taxon>
        <taxon>Liliopsida</taxon>
        <taxon>Poales</taxon>
        <taxon>Poaceae</taxon>
        <taxon>BOP clade</taxon>
        <taxon>Pooideae</taxon>
        <taxon>Triticodae</taxon>
        <taxon>Triticeae</taxon>
        <taxon>Triticinae</taxon>
        <taxon>Triticum</taxon>
    </lineage>
</organism>
<feature type="chain" id="PRO_5035729653" description="DUF4218 domain-containing protein" evidence="2">
    <location>
        <begin position="22"/>
        <end position="125"/>
    </location>
</feature>
<reference evidence="5" key="1">
    <citation type="journal article" date="2013" name="Nature">
        <title>Draft genome of the wheat A-genome progenitor Triticum urartu.</title>
        <authorList>
            <person name="Ling H.Q."/>
            <person name="Zhao S."/>
            <person name="Liu D."/>
            <person name="Wang J."/>
            <person name="Sun H."/>
            <person name="Zhang C."/>
            <person name="Fan H."/>
            <person name="Li D."/>
            <person name="Dong L."/>
            <person name="Tao Y."/>
            <person name="Gao C."/>
            <person name="Wu H."/>
            <person name="Li Y."/>
            <person name="Cui Y."/>
            <person name="Guo X."/>
            <person name="Zheng S."/>
            <person name="Wang B."/>
            <person name="Yu K."/>
            <person name="Liang Q."/>
            <person name="Yang W."/>
            <person name="Lou X."/>
            <person name="Chen J."/>
            <person name="Feng M."/>
            <person name="Jian J."/>
            <person name="Zhang X."/>
            <person name="Luo G."/>
            <person name="Jiang Y."/>
            <person name="Liu J."/>
            <person name="Wang Z."/>
            <person name="Sha Y."/>
            <person name="Zhang B."/>
            <person name="Wu H."/>
            <person name="Tang D."/>
            <person name="Shen Q."/>
            <person name="Xue P."/>
            <person name="Zou S."/>
            <person name="Wang X."/>
            <person name="Liu X."/>
            <person name="Wang F."/>
            <person name="Yang Y."/>
            <person name="An X."/>
            <person name="Dong Z."/>
            <person name="Zhang K."/>
            <person name="Zhang X."/>
            <person name="Luo M.C."/>
            <person name="Dvorak J."/>
            <person name="Tong Y."/>
            <person name="Wang J."/>
            <person name="Yang H."/>
            <person name="Li Z."/>
            <person name="Wang D."/>
            <person name="Zhang A."/>
            <person name="Wang J."/>
        </authorList>
    </citation>
    <scope>NUCLEOTIDE SEQUENCE</scope>
    <source>
        <strain evidence="5">cv. G1812</strain>
    </source>
</reference>
<feature type="compositionally biased region" description="Polar residues" evidence="1">
    <location>
        <begin position="78"/>
        <end position="87"/>
    </location>
</feature>
<feature type="signal peptide" evidence="2">
    <location>
        <begin position="1"/>
        <end position="21"/>
    </location>
</feature>
<evidence type="ECO:0000256" key="1">
    <source>
        <dbReference type="SAM" id="MobiDB-lite"/>
    </source>
</evidence>